<name>A0AAU8HY35_9CAUD</name>
<proteinExistence type="predicted"/>
<evidence type="ECO:0000313" key="1">
    <source>
        <dbReference type="EMBL" id="XCI77554.1"/>
    </source>
</evidence>
<reference evidence="1" key="1">
    <citation type="submission" date="2024-03" db="EMBL/GenBank/DDBJ databases">
        <authorList>
            <person name="Chantapakul B."/>
            <person name="Wang S."/>
        </authorList>
    </citation>
    <scope>NUCLEOTIDE SEQUENCE</scope>
</reference>
<dbReference type="EMBL" id="PP429226">
    <property type="protein sequence ID" value="XCI77554.1"/>
    <property type="molecule type" value="Genomic_DNA"/>
</dbReference>
<gene>
    <name evidence="1" type="ORF">LDCGVIBL_CDS0196</name>
</gene>
<protein>
    <submittedName>
        <fullName evidence="1">Uncharacterized protein</fullName>
    </submittedName>
</protein>
<accession>A0AAU8HY35</accession>
<organism evidence="1">
    <name type="scientific">Rhizobium phage LG08</name>
    <dbReference type="NCBI Taxonomy" id="3129229"/>
    <lineage>
        <taxon>Viruses</taxon>
        <taxon>Duplodnaviria</taxon>
        <taxon>Heunggongvirae</taxon>
        <taxon>Uroviricota</taxon>
        <taxon>Caudoviricetes</taxon>
    </lineage>
</organism>
<sequence length="131" mass="15406">MIFAMDLGSFEFLLFYANFSIYTTRFKCYKSPNVKSNGEIPMNNELKTYDAHILHESFDVLQQIKGIDLSLFTPKKDFVVFRGNVDQIRRVLHLIDDAFYNEGFQENEISSLYLAIDTALQQYYFENDIED</sequence>